<sequence length="239" mass="26092">MKLVLLPGLDGTGILFETVLPELGEMNVVSFPLPHDISQDYESLSNHVAQRLPDEDFILVAESFFGGIAAVLSRKEIPRLKGIIFLASFLSAPKQLLARLCSHLPIGYFARLPLSGVIHRLFFLGWAAEDNEIALFKRAIKAAPNGVLKARLNVIAKCQYVGFRSTVPTVYIGASNGMLIPPHMRENFKEAYPGVEITEIEGPHFMLQAQPKVSAAAIIEVAHLLISKGTGRNKAAPVL</sequence>
<dbReference type="SUPFAM" id="SSF53474">
    <property type="entry name" value="alpha/beta-Hydrolases"/>
    <property type="match status" value="1"/>
</dbReference>
<reference evidence="1 2" key="1">
    <citation type="submission" date="2022-05" db="EMBL/GenBank/DDBJ databases">
        <title>Microbulbifer sp. nov., isolated from sponge.</title>
        <authorList>
            <person name="Gao L."/>
        </authorList>
    </citation>
    <scope>NUCLEOTIDE SEQUENCE [LARGE SCALE GENOMIC DNA]</scope>
    <source>
        <strain evidence="1 2">MI-G</strain>
    </source>
</reference>
<evidence type="ECO:0000313" key="1">
    <source>
        <dbReference type="EMBL" id="WKD49606.1"/>
    </source>
</evidence>
<gene>
    <name evidence="1" type="ORF">M8T91_17215</name>
</gene>
<accession>A0ABY9ECC1</accession>
<organism evidence="1 2">
    <name type="scientific">Microbulbifer spongiae</name>
    <dbReference type="NCBI Taxonomy" id="2944933"/>
    <lineage>
        <taxon>Bacteria</taxon>
        <taxon>Pseudomonadati</taxon>
        <taxon>Pseudomonadota</taxon>
        <taxon>Gammaproteobacteria</taxon>
        <taxon>Cellvibrionales</taxon>
        <taxon>Microbulbiferaceae</taxon>
        <taxon>Microbulbifer</taxon>
    </lineage>
</organism>
<dbReference type="RefSeq" id="WP_301415458.1">
    <property type="nucleotide sequence ID" value="NZ_CP098023.1"/>
</dbReference>
<proteinExistence type="predicted"/>
<evidence type="ECO:0008006" key="3">
    <source>
        <dbReference type="Google" id="ProtNLM"/>
    </source>
</evidence>
<dbReference type="Proteomes" id="UP001321520">
    <property type="component" value="Chromosome"/>
</dbReference>
<protein>
    <recommendedName>
        <fullName evidence="3">Alpha/beta hydrolase</fullName>
    </recommendedName>
</protein>
<dbReference type="EMBL" id="CP098023">
    <property type="protein sequence ID" value="WKD49606.1"/>
    <property type="molecule type" value="Genomic_DNA"/>
</dbReference>
<dbReference type="Gene3D" id="3.40.50.1820">
    <property type="entry name" value="alpha/beta hydrolase"/>
    <property type="match status" value="1"/>
</dbReference>
<dbReference type="InterPro" id="IPR029058">
    <property type="entry name" value="AB_hydrolase_fold"/>
</dbReference>
<keyword evidence="2" id="KW-1185">Reference proteome</keyword>
<evidence type="ECO:0000313" key="2">
    <source>
        <dbReference type="Proteomes" id="UP001321520"/>
    </source>
</evidence>
<name>A0ABY9ECC1_9GAMM</name>